<keyword evidence="2" id="KW-1185">Reference proteome</keyword>
<evidence type="ECO:0000313" key="2">
    <source>
        <dbReference type="Proteomes" id="UP001232117"/>
    </source>
</evidence>
<reference evidence="1 2" key="1">
    <citation type="submission" date="2022-02" db="EMBL/GenBank/DDBJ databases">
        <authorList>
            <person name="Cha I.-T."/>
            <person name="Lee K.-E."/>
            <person name="Park S.-J."/>
        </authorList>
    </citation>
    <scope>NUCLEOTIDE SEQUENCE [LARGE SCALE GENOMIC DNA]</scope>
    <source>
        <strain evidence="1 2">K3R-10</strain>
    </source>
</reference>
<protein>
    <recommendedName>
        <fullName evidence="3">PIN domain-containing protein</fullName>
    </recommendedName>
</protein>
<proteinExistence type="predicted"/>
<accession>A0ABY8N422</accession>
<organism evidence="1 2">
    <name type="scientific">Flavobacterium keumense</name>
    <dbReference type="NCBI Taxonomy" id="1306518"/>
    <lineage>
        <taxon>Bacteria</taxon>
        <taxon>Pseudomonadati</taxon>
        <taxon>Bacteroidota</taxon>
        <taxon>Flavobacteriia</taxon>
        <taxon>Flavobacteriales</taxon>
        <taxon>Flavobacteriaceae</taxon>
        <taxon>Flavobacterium</taxon>
    </lineage>
</organism>
<evidence type="ECO:0008006" key="3">
    <source>
        <dbReference type="Google" id="ProtNLM"/>
    </source>
</evidence>
<dbReference type="EMBL" id="CP092332">
    <property type="protein sequence ID" value="WGK94389.1"/>
    <property type="molecule type" value="Genomic_DNA"/>
</dbReference>
<evidence type="ECO:0000313" key="1">
    <source>
        <dbReference type="EMBL" id="WGK94389.1"/>
    </source>
</evidence>
<gene>
    <name evidence="1" type="ORF">MG292_09935</name>
</gene>
<dbReference type="Proteomes" id="UP001232117">
    <property type="component" value="Chromosome"/>
</dbReference>
<sequence>MIKVLKYVVSKENIPILFDTNILHSDVLVHVLSAGFVIISYDKKINKFSAKCYGESSTLKIGSKENDNLIIEEFFNTKIVA</sequence>
<dbReference type="RefSeq" id="WP_264532885.1">
    <property type="nucleotide sequence ID" value="NZ_CP092332.1"/>
</dbReference>
<name>A0ABY8N422_9FLAO</name>
<reference evidence="1 2" key="2">
    <citation type="submission" date="2023-06" db="EMBL/GenBank/DDBJ databases">
        <title>Complete Genome Sequence of Flavobacterium keumense K3R-10.</title>
        <authorList>
            <person name="Jeong H."/>
            <person name="Jhang S.Y."/>
            <person name="Kim J.N."/>
        </authorList>
    </citation>
    <scope>NUCLEOTIDE SEQUENCE [LARGE SCALE GENOMIC DNA]</scope>
    <source>
        <strain evidence="1 2">K3R-10</strain>
    </source>
</reference>